<sequence>MPWSPYTRLLKNATPRLLVATKARLAMPRAKRRSECSSSRCHSDSVLSSNMRAKFICLSPCFVIVMYLLICYYFFGDLAGQVIDMLLFKGMEELKNCVDHSKQRHRLVGKYVIRNQEQVLMLSALRWKACLLRVVYHSYGKGLGELFGDLFQGHKKMAEEGFCGYGNDDFLPSKGRAGLLLRELERGVHILVATPGRLVDLLERARVSLQMLRYLALDVADRMLDMGFEYAIYKNDDAS</sequence>
<name>A0AAE1RPR2_9SOLA</name>
<keyword evidence="2" id="KW-0812">Transmembrane</keyword>
<protein>
    <recommendedName>
        <fullName evidence="3">DEAD/DEAH-box helicase domain-containing protein</fullName>
    </recommendedName>
</protein>
<feature type="transmembrane region" description="Helical" evidence="2">
    <location>
        <begin position="55"/>
        <end position="75"/>
    </location>
</feature>
<evidence type="ECO:0000313" key="4">
    <source>
        <dbReference type="EMBL" id="KAK4355047.1"/>
    </source>
</evidence>
<keyword evidence="5" id="KW-1185">Reference proteome</keyword>
<organism evidence="4 5">
    <name type="scientific">Anisodus tanguticus</name>
    <dbReference type="NCBI Taxonomy" id="243964"/>
    <lineage>
        <taxon>Eukaryota</taxon>
        <taxon>Viridiplantae</taxon>
        <taxon>Streptophyta</taxon>
        <taxon>Embryophyta</taxon>
        <taxon>Tracheophyta</taxon>
        <taxon>Spermatophyta</taxon>
        <taxon>Magnoliopsida</taxon>
        <taxon>eudicotyledons</taxon>
        <taxon>Gunneridae</taxon>
        <taxon>Pentapetalae</taxon>
        <taxon>asterids</taxon>
        <taxon>lamiids</taxon>
        <taxon>Solanales</taxon>
        <taxon>Solanaceae</taxon>
        <taxon>Solanoideae</taxon>
        <taxon>Hyoscyameae</taxon>
        <taxon>Anisodus</taxon>
    </lineage>
</organism>
<evidence type="ECO:0000256" key="2">
    <source>
        <dbReference type="SAM" id="Phobius"/>
    </source>
</evidence>
<comment type="caution">
    <text evidence="4">The sequence shown here is derived from an EMBL/GenBank/DDBJ whole genome shotgun (WGS) entry which is preliminary data.</text>
</comment>
<dbReference type="Pfam" id="PF00270">
    <property type="entry name" value="DEAD"/>
    <property type="match status" value="1"/>
</dbReference>
<keyword evidence="2" id="KW-1133">Transmembrane helix</keyword>
<dbReference type="InterPro" id="IPR011545">
    <property type="entry name" value="DEAD/DEAH_box_helicase_dom"/>
</dbReference>
<gene>
    <name evidence="4" type="ORF">RND71_027241</name>
</gene>
<evidence type="ECO:0000259" key="3">
    <source>
        <dbReference type="Pfam" id="PF00270"/>
    </source>
</evidence>
<dbReference type="Proteomes" id="UP001291623">
    <property type="component" value="Unassembled WGS sequence"/>
</dbReference>
<accession>A0AAE1RPR2</accession>
<dbReference type="Gene3D" id="3.40.50.300">
    <property type="entry name" value="P-loop containing nucleotide triphosphate hydrolases"/>
    <property type="match status" value="1"/>
</dbReference>
<evidence type="ECO:0000256" key="1">
    <source>
        <dbReference type="ARBA" id="ARBA00022884"/>
    </source>
</evidence>
<keyword evidence="1" id="KW-0694">RNA-binding</keyword>
<feature type="domain" description="DEAD/DEAH-box helicase" evidence="3">
    <location>
        <begin position="181"/>
        <end position="232"/>
    </location>
</feature>
<dbReference type="GO" id="GO:0003723">
    <property type="term" value="F:RNA binding"/>
    <property type="evidence" value="ECO:0007669"/>
    <property type="project" value="UniProtKB-KW"/>
</dbReference>
<dbReference type="SUPFAM" id="SSF52540">
    <property type="entry name" value="P-loop containing nucleoside triphosphate hydrolases"/>
    <property type="match status" value="1"/>
</dbReference>
<dbReference type="AlphaFoldDB" id="A0AAE1RPR2"/>
<dbReference type="PANTHER" id="PTHR47958">
    <property type="entry name" value="ATP-DEPENDENT RNA HELICASE DBP3"/>
    <property type="match status" value="1"/>
</dbReference>
<dbReference type="EMBL" id="JAVYJV010000014">
    <property type="protein sequence ID" value="KAK4355047.1"/>
    <property type="molecule type" value="Genomic_DNA"/>
</dbReference>
<keyword evidence="2" id="KW-0472">Membrane</keyword>
<dbReference type="GO" id="GO:0005524">
    <property type="term" value="F:ATP binding"/>
    <property type="evidence" value="ECO:0007669"/>
    <property type="project" value="InterPro"/>
</dbReference>
<dbReference type="InterPro" id="IPR027417">
    <property type="entry name" value="P-loop_NTPase"/>
</dbReference>
<evidence type="ECO:0000313" key="5">
    <source>
        <dbReference type="Proteomes" id="UP001291623"/>
    </source>
</evidence>
<proteinExistence type="predicted"/>
<reference evidence="4" key="1">
    <citation type="submission" date="2023-12" db="EMBL/GenBank/DDBJ databases">
        <title>Genome assembly of Anisodus tanguticus.</title>
        <authorList>
            <person name="Wang Y.-J."/>
        </authorList>
    </citation>
    <scope>NUCLEOTIDE SEQUENCE</scope>
    <source>
        <strain evidence="4">KB-2021</strain>
        <tissue evidence="4">Leaf</tissue>
    </source>
</reference>